<gene>
    <name evidence="1" type="ORF">B0A48_14229</name>
</gene>
<reference evidence="2" key="1">
    <citation type="submission" date="2017-03" db="EMBL/GenBank/DDBJ databases">
        <title>Genomes of endolithic fungi from Antarctica.</title>
        <authorList>
            <person name="Coleine C."/>
            <person name="Masonjones S."/>
            <person name="Stajich J.E."/>
        </authorList>
    </citation>
    <scope>NUCLEOTIDE SEQUENCE [LARGE SCALE GENOMIC DNA]</scope>
    <source>
        <strain evidence="2">CCFEE 5527</strain>
    </source>
</reference>
<evidence type="ECO:0000313" key="2">
    <source>
        <dbReference type="Proteomes" id="UP000192596"/>
    </source>
</evidence>
<proteinExistence type="predicted"/>
<comment type="caution">
    <text evidence="1">The sequence shown here is derived from an EMBL/GenBank/DDBJ whole genome shotgun (WGS) entry which is preliminary data.</text>
</comment>
<keyword evidence="2" id="KW-1185">Reference proteome</keyword>
<protein>
    <submittedName>
        <fullName evidence="1">Uncharacterized protein</fullName>
    </submittedName>
</protein>
<sequence length="124" mass="13937">MSLSQELSWPLSTPSGRLFEQRRPNPLSPCATLPVAFFAARLYAPPYATGYNVLRQVVNSSYQGCVLPGQATIEHLKGGRAEEKLLKQTQVKGVQSKEVAQVKETQPRKTSEYADLSSWMHMWR</sequence>
<dbReference type="AlphaFoldDB" id="A0A1V8SLI6"/>
<accession>A0A1V8SLI6</accession>
<dbReference type="Proteomes" id="UP000192596">
    <property type="component" value="Unassembled WGS sequence"/>
</dbReference>
<organism evidence="1 2">
    <name type="scientific">Cryoendolithus antarcticus</name>
    <dbReference type="NCBI Taxonomy" id="1507870"/>
    <lineage>
        <taxon>Eukaryota</taxon>
        <taxon>Fungi</taxon>
        <taxon>Dikarya</taxon>
        <taxon>Ascomycota</taxon>
        <taxon>Pezizomycotina</taxon>
        <taxon>Dothideomycetes</taxon>
        <taxon>Dothideomycetidae</taxon>
        <taxon>Cladosporiales</taxon>
        <taxon>Cladosporiaceae</taxon>
        <taxon>Cryoendolithus</taxon>
    </lineage>
</organism>
<name>A0A1V8SLI6_9PEZI</name>
<dbReference type="InParanoid" id="A0A1V8SLI6"/>
<evidence type="ECO:0000313" key="1">
    <source>
        <dbReference type="EMBL" id="OQO00026.1"/>
    </source>
</evidence>
<dbReference type="EMBL" id="NAJO01000037">
    <property type="protein sequence ID" value="OQO00026.1"/>
    <property type="molecule type" value="Genomic_DNA"/>
</dbReference>